<dbReference type="Gene3D" id="3.30.450.20">
    <property type="entry name" value="PAS domain"/>
    <property type="match status" value="1"/>
</dbReference>
<dbReference type="InterPro" id="IPR004358">
    <property type="entry name" value="Sig_transdc_His_kin-like_C"/>
</dbReference>
<dbReference type="InterPro" id="IPR003661">
    <property type="entry name" value="HisK_dim/P_dom"/>
</dbReference>
<keyword evidence="5" id="KW-0547">Nucleotide-binding</keyword>
<dbReference type="Pfam" id="PF12860">
    <property type="entry name" value="PAS_7"/>
    <property type="match status" value="1"/>
</dbReference>
<dbReference type="Gene3D" id="3.40.50.2300">
    <property type="match status" value="2"/>
</dbReference>
<dbReference type="SMART" id="SM00388">
    <property type="entry name" value="HisKA"/>
    <property type="match status" value="1"/>
</dbReference>
<keyword evidence="7" id="KW-0067">ATP-binding</keyword>
<comment type="catalytic activity">
    <reaction evidence="1">
        <text>ATP + protein L-histidine = ADP + protein N-phospho-L-histidine.</text>
        <dbReference type="EC" id="2.7.13.3"/>
    </reaction>
</comment>
<proteinExistence type="predicted"/>
<dbReference type="InterPro" id="IPR011006">
    <property type="entry name" value="CheY-like_superfamily"/>
</dbReference>
<dbReference type="PRINTS" id="PR00344">
    <property type="entry name" value="BCTRLSENSOR"/>
</dbReference>
<evidence type="ECO:0000256" key="6">
    <source>
        <dbReference type="ARBA" id="ARBA00022777"/>
    </source>
</evidence>
<dbReference type="SUPFAM" id="SSF52172">
    <property type="entry name" value="CheY-like"/>
    <property type="match status" value="2"/>
</dbReference>
<keyword evidence="6 16" id="KW-0418">Kinase</keyword>
<dbReference type="PANTHER" id="PTHR45339:SF1">
    <property type="entry name" value="HYBRID SIGNAL TRANSDUCTION HISTIDINE KINASE J"/>
    <property type="match status" value="1"/>
</dbReference>
<feature type="modified residue" description="4-aspartylphosphate" evidence="11">
    <location>
        <position position="517"/>
    </location>
</feature>
<evidence type="ECO:0000256" key="7">
    <source>
        <dbReference type="ARBA" id="ARBA00022840"/>
    </source>
</evidence>
<dbReference type="CDD" id="cd17546">
    <property type="entry name" value="REC_hyHK_CKI1_RcsC-like"/>
    <property type="match status" value="1"/>
</dbReference>
<dbReference type="FunFam" id="1.10.287.130:FF:000002">
    <property type="entry name" value="Two-component osmosensing histidine kinase"/>
    <property type="match status" value="1"/>
</dbReference>
<evidence type="ECO:0000256" key="3">
    <source>
        <dbReference type="ARBA" id="ARBA00022553"/>
    </source>
</evidence>
<protein>
    <recommendedName>
        <fullName evidence="10">Sensory/regulatory protein RpfC</fullName>
        <ecNumber evidence="2">2.7.13.3</ecNumber>
    </recommendedName>
</protein>
<evidence type="ECO:0000256" key="10">
    <source>
        <dbReference type="ARBA" id="ARBA00068150"/>
    </source>
</evidence>
<feature type="domain" description="Response regulatory" evidence="15">
    <location>
        <begin position="467"/>
        <end position="581"/>
    </location>
</feature>
<evidence type="ECO:0000256" key="11">
    <source>
        <dbReference type="PROSITE-ProRule" id="PRU00169"/>
    </source>
</evidence>
<sequence>MSLTDKLVMERRARLAAERKLELKSRELFEANRKLSQHALELSGKIIEQREEVAQVRNEAEALKDRNQQTQAQLERAEKLAEIHERRLWDSVEAISDGFAVFDQQDRLIAANSAWLALFDYSEVIQPGIPYLEMIRFAAKKGIFDIGDMTPSNWLADMLDRWDRPDIPEVTIRLWNGQYFRLLDQRSRDGDMVCLAVDTTVMKRREEELREARSRAEAANRAKSAFLANMSHELRTPMNGVVAMVDLLLEGDLDEEQRLYLRTIRSSGESLLSIINDVLDFSKLEAEKMQLRPEPFDMERMLHEVLTLVAPMARDRGLELHVDYDLFLPTKLLGDPGRIRQVLTNLIGNAVKFTEEGHVFIRVVGIESDGDNWQIHVTVEDTGIGIASDMQEHIFDSFAQEEQERNRAFEGTGLGLAISREIIARMGGQIWVESEKGKGSCFGFRISLPCGEENRHVPQRLADGLAKAMMVGGGDLDQEILSRQLRQLGMDVHCVPSGSAALAEIGDGFRPQILLIDERLSDATGLELAGAVRLAGLHSATVLLCADKHVNHPSEAFGTVDAVLGRPILRSELFRTLAALTAHRDSVPQAEAPAPNEPSETPAFASCRHGALHKQDVGRAMRVLAAEDNRTNQFVFQKLVKTLDIDLKIASNGQEAIELYKDFQPDLIFMDISMPGTDGKQATREIRRLEAGKRHVPIVAMTAHALLGDKEDILAAGLDHYLTKPMQKSLISAIIREARPSGCRAPGTREATVAE</sequence>
<organism evidence="16 17">
    <name type="scientific">Aliiruegeria lutimaris</name>
    <dbReference type="NCBI Taxonomy" id="571298"/>
    <lineage>
        <taxon>Bacteria</taxon>
        <taxon>Pseudomonadati</taxon>
        <taxon>Pseudomonadota</taxon>
        <taxon>Alphaproteobacteria</taxon>
        <taxon>Rhodobacterales</taxon>
        <taxon>Roseobacteraceae</taxon>
        <taxon>Aliiruegeria</taxon>
    </lineage>
</organism>
<feature type="region of interest" description="Disordered" evidence="13">
    <location>
        <begin position="585"/>
        <end position="604"/>
    </location>
</feature>
<keyword evidence="12" id="KW-0175">Coiled coil</keyword>
<evidence type="ECO:0000256" key="2">
    <source>
        <dbReference type="ARBA" id="ARBA00012438"/>
    </source>
</evidence>
<dbReference type="GO" id="GO:0005524">
    <property type="term" value="F:ATP binding"/>
    <property type="evidence" value="ECO:0007669"/>
    <property type="project" value="UniProtKB-KW"/>
</dbReference>
<dbReference type="CDD" id="cd00082">
    <property type="entry name" value="HisKA"/>
    <property type="match status" value="1"/>
</dbReference>
<dbReference type="InterPro" id="IPR036890">
    <property type="entry name" value="HATPase_C_sf"/>
</dbReference>
<dbReference type="InterPro" id="IPR001789">
    <property type="entry name" value="Sig_transdc_resp-reg_receiver"/>
</dbReference>
<dbReference type="STRING" id="571298.SAMN04488026_101085"/>
<feature type="domain" description="Histidine kinase" evidence="14">
    <location>
        <begin position="229"/>
        <end position="450"/>
    </location>
</feature>
<dbReference type="Proteomes" id="UP000199382">
    <property type="component" value="Unassembled WGS sequence"/>
</dbReference>
<dbReference type="InterPro" id="IPR036097">
    <property type="entry name" value="HisK_dim/P_sf"/>
</dbReference>
<dbReference type="CDD" id="cd16922">
    <property type="entry name" value="HATPase_EvgS-ArcB-TorS-like"/>
    <property type="match status" value="1"/>
</dbReference>
<feature type="modified residue" description="4-aspartylphosphate" evidence="11">
    <location>
        <position position="671"/>
    </location>
</feature>
<dbReference type="Pfam" id="PF00072">
    <property type="entry name" value="Response_reg"/>
    <property type="match status" value="1"/>
</dbReference>
<evidence type="ECO:0000256" key="8">
    <source>
        <dbReference type="ARBA" id="ARBA00023012"/>
    </source>
</evidence>
<evidence type="ECO:0000259" key="14">
    <source>
        <dbReference type="PROSITE" id="PS50109"/>
    </source>
</evidence>
<dbReference type="SUPFAM" id="SSF55785">
    <property type="entry name" value="PYP-like sensor domain (PAS domain)"/>
    <property type="match status" value="1"/>
</dbReference>
<dbReference type="GO" id="GO:0000155">
    <property type="term" value="F:phosphorelay sensor kinase activity"/>
    <property type="evidence" value="ECO:0007669"/>
    <property type="project" value="InterPro"/>
</dbReference>
<comment type="subunit">
    <text evidence="9">At low DSF concentrations, interacts with RpfF.</text>
</comment>
<dbReference type="EC" id="2.7.13.3" evidence="2"/>
<dbReference type="RefSeq" id="WP_093152312.1">
    <property type="nucleotide sequence ID" value="NZ_FNEK01000010.1"/>
</dbReference>
<dbReference type="AlphaFoldDB" id="A0A1G8QAX6"/>
<evidence type="ECO:0000259" key="15">
    <source>
        <dbReference type="PROSITE" id="PS50110"/>
    </source>
</evidence>
<dbReference type="Pfam" id="PF00512">
    <property type="entry name" value="HisKA"/>
    <property type="match status" value="1"/>
</dbReference>
<keyword evidence="3 11" id="KW-0597">Phosphoprotein</keyword>
<reference evidence="16 17" key="1">
    <citation type="submission" date="2016-10" db="EMBL/GenBank/DDBJ databases">
        <authorList>
            <person name="de Groot N.N."/>
        </authorList>
    </citation>
    <scope>NUCLEOTIDE SEQUENCE [LARGE SCALE GENOMIC DNA]</scope>
    <source>
        <strain evidence="16 17">DSM 25294</strain>
    </source>
</reference>
<evidence type="ECO:0000313" key="17">
    <source>
        <dbReference type="Proteomes" id="UP000199382"/>
    </source>
</evidence>
<evidence type="ECO:0000256" key="4">
    <source>
        <dbReference type="ARBA" id="ARBA00022679"/>
    </source>
</evidence>
<dbReference type="SMART" id="SM00387">
    <property type="entry name" value="HATPase_c"/>
    <property type="match status" value="1"/>
</dbReference>
<dbReference type="SMART" id="SM00448">
    <property type="entry name" value="REC"/>
    <property type="match status" value="2"/>
</dbReference>
<evidence type="ECO:0000313" key="16">
    <source>
        <dbReference type="EMBL" id="SDJ01625.1"/>
    </source>
</evidence>
<keyword evidence="17" id="KW-1185">Reference proteome</keyword>
<dbReference type="InterPro" id="IPR003594">
    <property type="entry name" value="HATPase_dom"/>
</dbReference>
<evidence type="ECO:0000256" key="1">
    <source>
        <dbReference type="ARBA" id="ARBA00000085"/>
    </source>
</evidence>
<dbReference type="PROSITE" id="PS50110">
    <property type="entry name" value="RESPONSE_REGULATORY"/>
    <property type="match status" value="2"/>
</dbReference>
<evidence type="ECO:0000256" key="12">
    <source>
        <dbReference type="SAM" id="Coils"/>
    </source>
</evidence>
<feature type="coiled-coil region" evidence="12">
    <location>
        <begin position="39"/>
        <end position="87"/>
    </location>
</feature>
<accession>A0A1G8QAX6</accession>
<feature type="domain" description="Response regulatory" evidence="15">
    <location>
        <begin position="622"/>
        <end position="739"/>
    </location>
</feature>
<dbReference type="SUPFAM" id="SSF55874">
    <property type="entry name" value="ATPase domain of HSP90 chaperone/DNA topoisomerase II/histidine kinase"/>
    <property type="match status" value="1"/>
</dbReference>
<evidence type="ECO:0000256" key="5">
    <source>
        <dbReference type="ARBA" id="ARBA00022741"/>
    </source>
</evidence>
<gene>
    <name evidence="16" type="ORF">SAMN04488026_101085</name>
</gene>
<keyword evidence="4" id="KW-0808">Transferase</keyword>
<keyword evidence="8" id="KW-0902">Two-component regulatory system</keyword>
<dbReference type="PANTHER" id="PTHR45339">
    <property type="entry name" value="HYBRID SIGNAL TRANSDUCTION HISTIDINE KINASE J"/>
    <property type="match status" value="1"/>
</dbReference>
<dbReference type="SUPFAM" id="SSF47384">
    <property type="entry name" value="Homodimeric domain of signal transducing histidine kinase"/>
    <property type="match status" value="1"/>
</dbReference>
<evidence type="ECO:0000256" key="9">
    <source>
        <dbReference type="ARBA" id="ARBA00064003"/>
    </source>
</evidence>
<dbReference type="Gene3D" id="3.30.565.10">
    <property type="entry name" value="Histidine kinase-like ATPase, C-terminal domain"/>
    <property type="match status" value="1"/>
</dbReference>
<dbReference type="InterPro" id="IPR005467">
    <property type="entry name" value="His_kinase_dom"/>
</dbReference>
<dbReference type="PROSITE" id="PS50109">
    <property type="entry name" value="HIS_KIN"/>
    <property type="match status" value="1"/>
</dbReference>
<name>A0A1G8QAX6_9RHOB</name>
<dbReference type="InterPro" id="IPR035965">
    <property type="entry name" value="PAS-like_dom_sf"/>
</dbReference>
<dbReference type="CDD" id="cd00156">
    <property type="entry name" value="REC"/>
    <property type="match status" value="1"/>
</dbReference>
<dbReference type="Gene3D" id="1.10.287.130">
    <property type="match status" value="1"/>
</dbReference>
<dbReference type="EMBL" id="FNEK01000010">
    <property type="protein sequence ID" value="SDJ01625.1"/>
    <property type="molecule type" value="Genomic_DNA"/>
</dbReference>
<dbReference type="Pfam" id="PF02518">
    <property type="entry name" value="HATPase_c"/>
    <property type="match status" value="1"/>
</dbReference>
<evidence type="ECO:0000256" key="13">
    <source>
        <dbReference type="SAM" id="MobiDB-lite"/>
    </source>
</evidence>
<dbReference type="FunFam" id="3.30.565.10:FF:000010">
    <property type="entry name" value="Sensor histidine kinase RcsC"/>
    <property type="match status" value="1"/>
</dbReference>
<dbReference type="OrthoDB" id="9801651at2"/>